<gene>
    <name evidence="10" type="ORF">DFR74_102753</name>
</gene>
<dbReference type="EMBL" id="QNRE01000002">
    <property type="protein sequence ID" value="RBO94330.1"/>
    <property type="molecule type" value="Genomic_DNA"/>
</dbReference>
<keyword evidence="3 10" id="KW-0328">Glycosyltransferase</keyword>
<feature type="transmembrane region" description="Helical" evidence="8">
    <location>
        <begin position="323"/>
        <end position="342"/>
    </location>
</feature>
<comment type="subcellular location">
    <subcellularLocation>
        <location evidence="1">Cell membrane</location>
        <topology evidence="1">Multi-pass membrane protein</topology>
    </subcellularLocation>
</comment>
<feature type="transmembrane region" description="Helical" evidence="8">
    <location>
        <begin position="300"/>
        <end position="317"/>
    </location>
</feature>
<keyword evidence="4 10" id="KW-0808">Transferase</keyword>
<evidence type="ECO:0000313" key="11">
    <source>
        <dbReference type="Proteomes" id="UP000252586"/>
    </source>
</evidence>
<keyword evidence="7 8" id="KW-0472">Membrane</keyword>
<name>A0A366DW54_9NOCA</name>
<keyword evidence="5 8" id="KW-0812">Transmembrane</keyword>
<dbReference type="GO" id="GO:0009103">
    <property type="term" value="P:lipopolysaccharide biosynthetic process"/>
    <property type="evidence" value="ECO:0007669"/>
    <property type="project" value="UniProtKB-ARBA"/>
</dbReference>
<feature type="transmembrane region" description="Helical" evidence="8">
    <location>
        <begin position="222"/>
        <end position="242"/>
    </location>
</feature>
<evidence type="ECO:0000256" key="3">
    <source>
        <dbReference type="ARBA" id="ARBA00022676"/>
    </source>
</evidence>
<dbReference type="InterPro" id="IPR050297">
    <property type="entry name" value="LipidA_mod_glycosyltrf_83"/>
</dbReference>
<evidence type="ECO:0000256" key="8">
    <source>
        <dbReference type="SAM" id="Phobius"/>
    </source>
</evidence>
<dbReference type="PANTHER" id="PTHR33908:SF11">
    <property type="entry name" value="MEMBRANE PROTEIN"/>
    <property type="match status" value="1"/>
</dbReference>
<organism evidence="10 11">
    <name type="scientific">Nocardia puris</name>
    <dbReference type="NCBI Taxonomy" id="208602"/>
    <lineage>
        <taxon>Bacteria</taxon>
        <taxon>Bacillati</taxon>
        <taxon>Actinomycetota</taxon>
        <taxon>Actinomycetes</taxon>
        <taxon>Mycobacteriales</taxon>
        <taxon>Nocardiaceae</taxon>
        <taxon>Nocardia</taxon>
    </lineage>
</organism>
<evidence type="ECO:0000256" key="2">
    <source>
        <dbReference type="ARBA" id="ARBA00022475"/>
    </source>
</evidence>
<dbReference type="STRING" id="1210090.GCA_001613185_05244"/>
<feature type="transmembrane region" description="Helical" evidence="8">
    <location>
        <begin position="262"/>
        <end position="288"/>
    </location>
</feature>
<evidence type="ECO:0000313" key="10">
    <source>
        <dbReference type="EMBL" id="RBO94330.1"/>
    </source>
</evidence>
<keyword evidence="2" id="KW-1003">Cell membrane</keyword>
<keyword evidence="11" id="KW-1185">Reference proteome</keyword>
<sequence length="526" mass="57108">MSERIERGLARRRWRSGVSDSGVRAESGVGERPPVATGGLSAVAAASTAVLAFAASRYDYFGDELYFLAAGRHPSFGYADQGPVLPMLARLMDALAPDSYFALRLPAVALTVLAVVLTGLVARELGGGRTAQMLAATAYATSPFLLLQGKLLTTNAVDTVMWVVITWCVVRWVRTRRDGLLLAAALVTAVDMQVKWLIPFFWLAVAASALVFGPRDLVRRPLLWVGGALVVLATLPTLIWQARHDWPQLRMGGVISGEQDILGGRLMFVPLAVLTAGTLGAVVLVYGVWALLRNPSLREYRFLGVAFLLVTLVFLIVGGRVYYMAGMYGVVLAAGAVGLVELATESRPFVRRFLTAGGTVLTVGSVVFVLWATPWQSPEDIAPPIDDTEAALNIDVYGQFGWPELVDGVTAAYAKLTPAEREDVVVVTDTYWQASALDQFARHELPAIYSPSRGYGYFGTPPDDATAVLAVGVDEDFLRWNFERVEALTKVDSRLGFPGSTQNVTVWVATGLRHPWPETWPNLMHL</sequence>
<feature type="transmembrane region" description="Helical" evidence="8">
    <location>
        <begin position="193"/>
        <end position="213"/>
    </location>
</feature>
<dbReference type="GO" id="GO:0016763">
    <property type="term" value="F:pentosyltransferase activity"/>
    <property type="evidence" value="ECO:0007669"/>
    <property type="project" value="TreeGrafter"/>
</dbReference>
<evidence type="ECO:0000256" key="6">
    <source>
        <dbReference type="ARBA" id="ARBA00022989"/>
    </source>
</evidence>
<evidence type="ECO:0000256" key="1">
    <source>
        <dbReference type="ARBA" id="ARBA00004651"/>
    </source>
</evidence>
<proteinExistence type="predicted"/>
<dbReference type="Proteomes" id="UP000252586">
    <property type="component" value="Unassembled WGS sequence"/>
</dbReference>
<dbReference type="Pfam" id="PF13231">
    <property type="entry name" value="PMT_2"/>
    <property type="match status" value="1"/>
</dbReference>
<feature type="domain" description="Glycosyltransferase RgtA/B/C/D-like" evidence="9">
    <location>
        <begin position="80"/>
        <end position="240"/>
    </location>
</feature>
<comment type="caution">
    <text evidence="10">The sequence shown here is derived from an EMBL/GenBank/DDBJ whole genome shotgun (WGS) entry which is preliminary data.</text>
</comment>
<protein>
    <submittedName>
        <fullName evidence="10">Dolichyl-phosphate-mannose-protein mannosyltransferase</fullName>
    </submittedName>
</protein>
<evidence type="ECO:0000256" key="5">
    <source>
        <dbReference type="ARBA" id="ARBA00022692"/>
    </source>
</evidence>
<feature type="transmembrane region" description="Helical" evidence="8">
    <location>
        <begin position="101"/>
        <end position="122"/>
    </location>
</feature>
<keyword evidence="6 8" id="KW-1133">Transmembrane helix</keyword>
<evidence type="ECO:0000256" key="4">
    <source>
        <dbReference type="ARBA" id="ARBA00022679"/>
    </source>
</evidence>
<reference evidence="10 11" key="1">
    <citation type="submission" date="2018-06" db="EMBL/GenBank/DDBJ databases">
        <title>Genomic Encyclopedia of Type Strains, Phase IV (KMG-IV): sequencing the most valuable type-strain genomes for metagenomic binning, comparative biology and taxonomic classification.</title>
        <authorList>
            <person name="Goeker M."/>
        </authorList>
    </citation>
    <scope>NUCLEOTIDE SEQUENCE [LARGE SCALE GENOMIC DNA]</scope>
    <source>
        <strain evidence="10 11">DSM 44599</strain>
    </source>
</reference>
<feature type="transmembrane region" description="Helical" evidence="8">
    <location>
        <begin position="354"/>
        <end position="373"/>
    </location>
</feature>
<dbReference type="InterPro" id="IPR038731">
    <property type="entry name" value="RgtA/B/C-like"/>
</dbReference>
<evidence type="ECO:0000259" key="9">
    <source>
        <dbReference type="Pfam" id="PF13231"/>
    </source>
</evidence>
<evidence type="ECO:0000256" key="7">
    <source>
        <dbReference type="ARBA" id="ARBA00023136"/>
    </source>
</evidence>
<accession>A0A366DW54</accession>
<dbReference type="PANTHER" id="PTHR33908">
    <property type="entry name" value="MANNOSYLTRANSFERASE YKCB-RELATED"/>
    <property type="match status" value="1"/>
</dbReference>
<dbReference type="GO" id="GO:0005886">
    <property type="term" value="C:plasma membrane"/>
    <property type="evidence" value="ECO:0007669"/>
    <property type="project" value="UniProtKB-SubCell"/>
</dbReference>
<dbReference type="AlphaFoldDB" id="A0A366DW54"/>